<dbReference type="PRINTS" id="PR01166">
    <property type="entry name" value="CYCOXIDASEII"/>
</dbReference>
<comment type="subcellular location">
    <subcellularLocation>
        <location evidence="14">Cell membrane</location>
        <topology evidence="14">Multi-pass membrane protein</topology>
    </subcellularLocation>
    <subcellularLocation>
        <location evidence="1">Membrane</location>
        <topology evidence="1">Multi-pass membrane protein</topology>
    </subcellularLocation>
</comment>
<accession>A0A919JX11</accession>
<evidence type="ECO:0000256" key="10">
    <source>
        <dbReference type="ARBA" id="ARBA00023008"/>
    </source>
</evidence>
<dbReference type="PANTHER" id="PTHR22888">
    <property type="entry name" value="CYTOCHROME C OXIDASE, SUBUNIT II"/>
    <property type="match status" value="1"/>
</dbReference>
<comment type="caution">
    <text evidence="18">The sequence shown here is derived from an EMBL/GenBank/DDBJ whole genome shotgun (WGS) entry which is preliminary data.</text>
</comment>
<feature type="domain" description="Cytochrome oxidase subunit II copper A binding" evidence="17">
    <location>
        <begin position="164"/>
        <end position="290"/>
    </location>
</feature>
<dbReference type="PROSITE" id="PS00078">
    <property type="entry name" value="COX2"/>
    <property type="match status" value="1"/>
</dbReference>
<dbReference type="Gene3D" id="2.60.40.420">
    <property type="entry name" value="Cupredoxins - blue copper proteins"/>
    <property type="match status" value="1"/>
</dbReference>
<dbReference type="Pfam" id="PF00116">
    <property type="entry name" value="COX2"/>
    <property type="match status" value="1"/>
</dbReference>
<evidence type="ECO:0000256" key="12">
    <source>
        <dbReference type="ARBA" id="ARBA00024688"/>
    </source>
</evidence>
<keyword evidence="8 14" id="KW-0249">Electron transport</keyword>
<protein>
    <recommendedName>
        <fullName evidence="15">Cytochrome c oxidase subunit 2</fullName>
        <ecNumber evidence="15">7.1.1.9</ecNumber>
    </recommendedName>
</protein>
<evidence type="ECO:0000256" key="5">
    <source>
        <dbReference type="ARBA" id="ARBA00022692"/>
    </source>
</evidence>
<sequence length="337" mass="37202">MTLCRPLSDLGWPYVPGGAALLRRQKQVGAKSSAARPRAAARIAGLGLGGTSLLMLLSGCSLESVGKAFGHFGWPGPGISLQAHKMYDLWIASTIAALVVGIFVWGLIFWCIIRYRKRGDELPVQTRFNMPMEVLYTVTPILVVAVLFYYTAIVQTDVDKLSKNPDQVVEVVAFKWQWQFNYRDGIGPDAGTVASTVGSADVIPLLVVPVGQKIRFEETARDVIHSFWVPELLFKRDVFPGNVRNVFEVTLDKEGRYVGRCAELCGTYHAYMQFEMVVVSADKFTTFLDTKKRGSTTQQAMEAIGFTGAQAYATTTAPLETRRQGSNWYQPNTAAAK</sequence>
<evidence type="ECO:0000259" key="17">
    <source>
        <dbReference type="PROSITE" id="PS50857"/>
    </source>
</evidence>
<feature type="transmembrane region" description="Helical" evidence="16">
    <location>
        <begin position="89"/>
        <end position="113"/>
    </location>
</feature>
<dbReference type="InterPro" id="IPR045187">
    <property type="entry name" value="CcO_II"/>
</dbReference>
<dbReference type="Pfam" id="PF02790">
    <property type="entry name" value="COX2_TM"/>
    <property type="match status" value="1"/>
</dbReference>
<dbReference type="GO" id="GO:0004129">
    <property type="term" value="F:cytochrome-c oxidase activity"/>
    <property type="evidence" value="ECO:0007669"/>
    <property type="project" value="UniProtKB-EC"/>
</dbReference>
<dbReference type="GO" id="GO:0042773">
    <property type="term" value="P:ATP synthesis coupled electron transport"/>
    <property type="evidence" value="ECO:0007669"/>
    <property type="project" value="TreeGrafter"/>
</dbReference>
<evidence type="ECO:0000313" key="19">
    <source>
        <dbReference type="Proteomes" id="UP000636960"/>
    </source>
</evidence>
<evidence type="ECO:0000256" key="3">
    <source>
        <dbReference type="ARBA" id="ARBA00022448"/>
    </source>
</evidence>
<evidence type="ECO:0000256" key="8">
    <source>
        <dbReference type="ARBA" id="ARBA00022982"/>
    </source>
</evidence>
<name>A0A919JX11_9ACTN</name>
<dbReference type="SUPFAM" id="SSF81464">
    <property type="entry name" value="Cytochrome c oxidase subunit II-like, transmembrane region"/>
    <property type="match status" value="1"/>
</dbReference>
<evidence type="ECO:0000256" key="14">
    <source>
        <dbReference type="RuleBase" id="RU000456"/>
    </source>
</evidence>
<evidence type="ECO:0000256" key="11">
    <source>
        <dbReference type="ARBA" id="ARBA00023136"/>
    </source>
</evidence>
<dbReference type="AlphaFoldDB" id="A0A919JX11"/>
<feature type="transmembrane region" description="Helical" evidence="16">
    <location>
        <begin position="39"/>
        <end position="57"/>
    </location>
</feature>
<keyword evidence="3 14" id="KW-0813">Transport</keyword>
<dbReference type="NCBIfam" id="TIGR02866">
    <property type="entry name" value="CoxB"/>
    <property type="match status" value="1"/>
</dbReference>
<evidence type="ECO:0000313" key="18">
    <source>
        <dbReference type="EMBL" id="GIE96781.1"/>
    </source>
</evidence>
<dbReference type="GO" id="GO:0016491">
    <property type="term" value="F:oxidoreductase activity"/>
    <property type="evidence" value="ECO:0007669"/>
    <property type="project" value="InterPro"/>
</dbReference>
<keyword evidence="19" id="KW-1185">Reference proteome</keyword>
<keyword evidence="9 16" id="KW-1133">Transmembrane helix</keyword>
<evidence type="ECO:0000256" key="13">
    <source>
        <dbReference type="ARBA" id="ARBA00047816"/>
    </source>
</evidence>
<comment type="cofactor">
    <cofactor evidence="15">
        <name>Cu cation</name>
        <dbReference type="ChEBI" id="CHEBI:23378"/>
    </cofactor>
    <text evidence="15">Binds a copper A center.</text>
</comment>
<dbReference type="PANTHER" id="PTHR22888:SF9">
    <property type="entry name" value="CYTOCHROME C OXIDASE SUBUNIT 2"/>
    <property type="match status" value="1"/>
</dbReference>
<evidence type="ECO:0000256" key="4">
    <source>
        <dbReference type="ARBA" id="ARBA00022660"/>
    </source>
</evidence>
<evidence type="ECO:0000256" key="16">
    <source>
        <dbReference type="SAM" id="Phobius"/>
    </source>
</evidence>
<keyword evidence="5 14" id="KW-0812">Transmembrane</keyword>
<evidence type="ECO:0000256" key="1">
    <source>
        <dbReference type="ARBA" id="ARBA00004141"/>
    </source>
</evidence>
<evidence type="ECO:0000256" key="15">
    <source>
        <dbReference type="RuleBase" id="RU004024"/>
    </source>
</evidence>
<evidence type="ECO:0000256" key="7">
    <source>
        <dbReference type="ARBA" id="ARBA00022967"/>
    </source>
</evidence>
<dbReference type="PROSITE" id="PS50857">
    <property type="entry name" value="COX2_CUA"/>
    <property type="match status" value="1"/>
</dbReference>
<reference evidence="18" key="1">
    <citation type="submission" date="2021-01" db="EMBL/GenBank/DDBJ databases">
        <title>Whole genome shotgun sequence of Actinoplanes rishiriensis NBRC 108556.</title>
        <authorList>
            <person name="Komaki H."/>
            <person name="Tamura T."/>
        </authorList>
    </citation>
    <scope>NUCLEOTIDE SEQUENCE</scope>
    <source>
        <strain evidence="18">NBRC 108556</strain>
    </source>
</reference>
<dbReference type="SUPFAM" id="SSF49503">
    <property type="entry name" value="Cupredoxins"/>
    <property type="match status" value="1"/>
</dbReference>
<feature type="transmembrane region" description="Helical" evidence="16">
    <location>
        <begin position="134"/>
        <end position="153"/>
    </location>
</feature>
<gene>
    <name evidence="18" type="primary">coxB</name>
    <name evidence="18" type="ORF">Ari01nite_42460</name>
</gene>
<dbReference type="InterPro" id="IPR008972">
    <property type="entry name" value="Cupredoxin"/>
</dbReference>
<comment type="similarity">
    <text evidence="2 14">Belongs to the cytochrome c oxidase subunit 2 family.</text>
</comment>
<proteinExistence type="inferred from homology"/>
<dbReference type="Proteomes" id="UP000636960">
    <property type="component" value="Unassembled WGS sequence"/>
</dbReference>
<dbReference type="InterPro" id="IPR011759">
    <property type="entry name" value="Cyt_c_oxidase_su2_TM_dom"/>
</dbReference>
<dbReference type="InterPro" id="IPR001505">
    <property type="entry name" value="Copper_CuA"/>
</dbReference>
<comment type="catalytic activity">
    <reaction evidence="13 15">
        <text>4 Fe(II)-[cytochrome c] + O2 + 8 H(+)(in) = 4 Fe(III)-[cytochrome c] + 2 H2O + 4 H(+)(out)</text>
        <dbReference type="Rhea" id="RHEA:11436"/>
        <dbReference type="Rhea" id="RHEA-COMP:10350"/>
        <dbReference type="Rhea" id="RHEA-COMP:14399"/>
        <dbReference type="ChEBI" id="CHEBI:15377"/>
        <dbReference type="ChEBI" id="CHEBI:15378"/>
        <dbReference type="ChEBI" id="CHEBI:15379"/>
        <dbReference type="ChEBI" id="CHEBI:29033"/>
        <dbReference type="ChEBI" id="CHEBI:29034"/>
        <dbReference type="EC" id="7.1.1.9"/>
    </reaction>
</comment>
<organism evidence="18 19">
    <name type="scientific">Paractinoplanes rishiriensis</name>
    <dbReference type="NCBI Taxonomy" id="1050105"/>
    <lineage>
        <taxon>Bacteria</taxon>
        <taxon>Bacillati</taxon>
        <taxon>Actinomycetota</taxon>
        <taxon>Actinomycetes</taxon>
        <taxon>Micromonosporales</taxon>
        <taxon>Micromonosporaceae</taxon>
        <taxon>Paractinoplanes</taxon>
    </lineage>
</organism>
<dbReference type="EMBL" id="BOMV01000051">
    <property type="protein sequence ID" value="GIE96781.1"/>
    <property type="molecule type" value="Genomic_DNA"/>
</dbReference>
<keyword evidence="10 15" id="KW-0186">Copper</keyword>
<dbReference type="GO" id="GO:0005886">
    <property type="term" value="C:plasma membrane"/>
    <property type="evidence" value="ECO:0007669"/>
    <property type="project" value="UniProtKB-SubCell"/>
</dbReference>
<keyword evidence="11 16" id="KW-0472">Membrane</keyword>
<dbReference type="InterPro" id="IPR036257">
    <property type="entry name" value="Cyt_c_oxidase_su2_TM_sf"/>
</dbReference>
<dbReference type="InterPro" id="IPR014222">
    <property type="entry name" value="Cyt_c_oxidase_su2"/>
</dbReference>
<keyword evidence="4 14" id="KW-0679">Respiratory chain</keyword>
<evidence type="ECO:0000256" key="9">
    <source>
        <dbReference type="ARBA" id="ARBA00022989"/>
    </source>
</evidence>
<dbReference type="GO" id="GO:0005507">
    <property type="term" value="F:copper ion binding"/>
    <property type="evidence" value="ECO:0007669"/>
    <property type="project" value="InterPro"/>
</dbReference>
<keyword evidence="6 15" id="KW-0479">Metal-binding</keyword>
<evidence type="ECO:0000256" key="6">
    <source>
        <dbReference type="ARBA" id="ARBA00022723"/>
    </source>
</evidence>
<dbReference type="Gene3D" id="1.10.287.90">
    <property type="match status" value="1"/>
</dbReference>
<comment type="function">
    <text evidence="12 15">Subunits I and II form the functional core of the enzyme complex. Electrons originating in cytochrome c are transferred via heme a and Cu(A) to the binuclear center formed by heme a3 and Cu(B).</text>
</comment>
<keyword evidence="7" id="KW-1278">Translocase</keyword>
<dbReference type="EC" id="7.1.1.9" evidence="15"/>
<evidence type="ECO:0000256" key="2">
    <source>
        <dbReference type="ARBA" id="ARBA00007866"/>
    </source>
</evidence>
<dbReference type="InterPro" id="IPR002429">
    <property type="entry name" value="CcO_II-like_C"/>
</dbReference>